<evidence type="ECO:0000313" key="3">
    <source>
        <dbReference type="EMBL" id="KAA3473507.1"/>
    </source>
</evidence>
<organism evidence="3 4">
    <name type="scientific">Gossypium australe</name>
    <dbReference type="NCBI Taxonomy" id="47621"/>
    <lineage>
        <taxon>Eukaryota</taxon>
        <taxon>Viridiplantae</taxon>
        <taxon>Streptophyta</taxon>
        <taxon>Embryophyta</taxon>
        <taxon>Tracheophyta</taxon>
        <taxon>Spermatophyta</taxon>
        <taxon>Magnoliopsida</taxon>
        <taxon>eudicotyledons</taxon>
        <taxon>Gunneridae</taxon>
        <taxon>Pentapetalae</taxon>
        <taxon>rosids</taxon>
        <taxon>malvids</taxon>
        <taxon>Malvales</taxon>
        <taxon>Malvaceae</taxon>
        <taxon>Malvoideae</taxon>
        <taxon>Gossypium</taxon>
    </lineage>
</organism>
<dbReference type="PANTHER" id="PTHR35463:SF10">
    <property type="entry name" value="TRANSMEMBRANE PROTEIN"/>
    <property type="match status" value="1"/>
</dbReference>
<dbReference type="OrthoDB" id="690661at2759"/>
<gene>
    <name evidence="3" type="ORF">EPI10_023878</name>
</gene>
<dbReference type="Proteomes" id="UP000325315">
    <property type="component" value="Unassembled WGS sequence"/>
</dbReference>
<feature type="chain" id="PRO_5022989647" evidence="2">
    <location>
        <begin position="25"/>
        <end position="175"/>
    </location>
</feature>
<sequence length="175" mass="19033">MKKSRSSLMFLLVWFIFASHQIVSVVCETGQYIDDEEEKTSFFHVVSSTISSLKKSHLTSWEKIKTLVHGLQLKFTPPNLEYGTHTRTLFRAPGTGTTGVSESAGEDTKKGIKQTGTTGGSESAGENIKEAAKKSVEAGKETVEKTAKSAADAVHHTAEKLKETVSDNKGSRDDL</sequence>
<feature type="compositionally biased region" description="Basic and acidic residues" evidence="1">
    <location>
        <begin position="127"/>
        <end position="175"/>
    </location>
</feature>
<protein>
    <submittedName>
        <fullName evidence="3">Transmembrane protein</fullName>
    </submittedName>
</protein>
<keyword evidence="2" id="KW-0732">Signal</keyword>
<reference evidence="4" key="1">
    <citation type="journal article" date="2019" name="Plant Biotechnol. J.">
        <title>Genome sequencing of the Australian wild diploid species Gossypium australe highlights disease resistance and delayed gland morphogenesis.</title>
        <authorList>
            <person name="Cai Y."/>
            <person name="Cai X."/>
            <person name="Wang Q."/>
            <person name="Wang P."/>
            <person name="Zhang Y."/>
            <person name="Cai C."/>
            <person name="Xu Y."/>
            <person name="Wang K."/>
            <person name="Zhou Z."/>
            <person name="Wang C."/>
            <person name="Geng S."/>
            <person name="Li B."/>
            <person name="Dong Q."/>
            <person name="Hou Y."/>
            <person name="Wang H."/>
            <person name="Ai P."/>
            <person name="Liu Z."/>
            <person name="Yi F."/>
            <person name="Sun M."/>
            <person name="An G."/>
            <person name="Cheng J."/>
            <person name="Zhang Y."/>
            <person name="Shi Q."/>
            <person name="Xie Y."/>
            <person name="Shi X."/>
            <person name="Chang Y."/>
            <person name="Huang F."/>
            <person name="Chen Y."/>
            <person name="Hong S."/>
            <person name="Mi L."/>
            <person name="Sun Q."/>
            <person name="Zhang L."/>
            <person name="Zhou B."/>
            <person name="Peng R."/>
            <person name="Zhang X."/>
            <person name="Liu F."/>
        </authorList>
    </citation>
    <scope>NUCLEOTIDE SEQUENCE [LARGE SCALE GENOMIC DNA]</scope>
    <source>
        <strain evidence="4">cv. PA1801</strain>
    </source>
</reference>
<dbReference type="EMBL" id="SMMG02000005">
    <property type="protein sequence ID" value="KAA3473507.1"/>
    <property type="molecule type" value="Genomic_DNA"/>
</dbReference>
<feature type="signal peptide" evidence="2">
    <location>
        <begin position="1"/>
        <end position="24"/>
    </location>
</feature>
<accession>A0A5B6VXF5</accession>
<keyword evidence="3" id="KW-0812">Transmembrane</keyword>
<dbReference type="AlphaFoldDB" id="A0A5B6VXF5"/>
<evidence type="ECO:0000256" key="2">
    <source>
        <dbReference type="SAM" id="SignalP"/>
    </source>
</evidence>
<feature type="region of interest" description="Disordered" evidence="1">
    <location>
        <begin position="91"/>
        <end position="175"/>
    </location>
</feature>
<name>A0A5B6VXF5_9ROSI</name>
<keyword evidence="3" id="KW-0472">Membrane</keyword>
<evidence type="ECO:0000256" key="1">
    <source>
        <dbReference type="SAM" id="MobiDB-lite"/>
    </source>
</evidence>
<comment type="caution">
    <text evidence="3">The sequence shown here is derived from an EMBL/GenBank/DDBJ whole genome shotgun (WGS) entry which is preliminary data.</text>
</comment>
<evidence type="ECO:0000313" key="4">
    <source>
        <dbReference type="Proteomes" id="UP000325315"/>
    </source>
</evidence>
<proteinExistence type="predicted"/>
<dbReference type="PANTHER" id="PTHR35463">
    <property type="entry name" value="TRANSMEMBRANE PROTEIN"/>
    <property type="match status" value="1"/>
</dbReference>
<keyword evidence="4" id="KW-1185">Reference proteome</keyword>